<evidence type="ECO:0000313" key="3">
    <source>
        <dbReference type="Proteomes" id="UP000236743"/>
    </source>
</evidence>
<feature type="compositionally biased region" description="Basic and acidic residues" evidence="1">
    <location>
        <begin position="184"/>
        <end position="201"/>
    </location>
</feature>
<reference evidence="2 3" key="1">
    <citation type="submission" date="2016-10" db="EMBL/GenBank/DDBJ databases">
        <authorList>
            <person name="de Groot N.N."/>
        </authorList>
    </citation>
    <scope>NUCLEOTIDE SEQUENCE [LARGE SCALE GENOMIC DNA]</scope>
    <source>
        <strain evidence="2 3">DSM 26656</strain>
    </source>
</reference>
<gene>
    <name evidence="2" type="ORF">SAMN04488115_102332</name>
</gene>
<dbReference type="Proteomes" id="UP000236743">
    <property type="component" value="Unassembled WGS sequence"/>
</dbReference>
<feature type="region of interest" description="Disordered" evidence="1">
    <location>
        <begin position="1"/>
        <end position="29"/>
    </location>
</feature>
<accession>A0A1H5VJW5</accession>
<evidence type="ECO:0008006" key="4">
    <source>
        <dbReference type="Google" id="ProtNLM"/>
    </source>
</evidence>
<name>A0A1H5VJW5_9HYPH</name>
<dbReference type="InterPro" id="IPR021735">
    <property type="entry name" value="DUF3306"/>
</dbReference>
<proteinExistence type="predicted"/>
<dbReference type="RefSeq" id="WP_103871571.1">
    <property type="nucleotide sequence ID" value="NZ_FNUY01000002.1"/>
</dbReference>
<dbReference type="EMBL" id="FNUY01000002">
    <property type="protein sequence ID" value="SEF87544.1"/>
    <property type="molecule type" value="Genomic_DNA"/>
</dbReference>
<keyword evidence="3" id="KW-1185">Reference proteome</keyword>
<evidence type="ECO:0000256" key="1">
    <source>
        <dbReference type="SAM" id="MobiDB-lite"/>
    </source>
</evidence>
<dbReference type="Pfam" id="PF11748">
    <property type="entry name" value="DUF3306"/>
    <property type="match status" value="1"/>
</dbReference>
<feature type="region of interest" description="Disordered" evidence="1">
    <location>
        <begin position="139"/>
        <end position="225"/>
    </location>
</feature>
<organism evidence="2 3">
    <name type="scientific">Bosea lathyri</name>
    <dbReference type="NCBI Taxonomy" id="1036778"/>
    <lineage>
        <taxon>Bacteria</taxon>
        <taxon>Pseudomonadati</taxon>
        <taxon>Pseudomonadota</taxon>
        <taxon>Alphaproteobacteria</taxon>
        <taxon>Hyphomicrobiales</taxon>
        <taxon>Boseaceae</taxon>
        <taxon>Bosea</taxon>
    </lineage>
</organism>
<sequence length="225" mass="24228">MSADEGGEGFLARWSRRKRDPEKAAAPVAAPVAEPALPEGRTLEDLIAELPRLEDLVPGQSLQAFMQSWVPTDIRTAALRRMWLLDPAIRDYVNPALDYAYDYNIPGGAPGYGPMETSAEMVREVTDMFERVVAGERGEPIKPIAQPNMAQAEEGEAATEAAVASADLPLAKLPENEPLPLADRIGEGGQGKKMDASEHSEPPSPRATRSEMAPNPRRHGGALPG</sequence>
<protein>
    <recommendedName>
        <fullName evidence="4">DUF3306 domain-containing protein</fullName>
    </recommendedName>
</protein>
<feature type="compositionally biased region" description="Basic residues" evidence="1">
    <location>
        <begin position="216"/>
        <end position="225"/>
    </location>
</feature>
<dbReference type="AlphaFoldDB" id="A0A1H5VJW5"/>
<dbReference type="OrthoDB" id="8100830at2"/>
<evidence type="ECO:0000313" key="2">
    <source>
        <dbReference type="EMBL" id="SEF87544.1"/>
    </source>
</evidence>